<dbReference type="EMBL" id="AP021875">
    <property type="protein sequence ID" value="BBO74244.1"/>
    <property type="molecule type" value="Genomic_DNA"/>
</dbReference>
<proteinExistence type="predicted"/>
<dbReference type="AlphaFoldDB" id="A0A5K7Z704"/>
<protein>
    <submittedName>
        <fullName evidence="2">Uncharacterized protein</fullName>
    </submittedName>
</protein>
<keyword evidence="3" id="KW-1185">Reference proteome</keyword>
<organism evidence="2 3">
    <name type="scientific">Desulfosarcina widdelii</name>
    <dbReference type="NCBI Taxonomy" id="947919"/>
    <lineage>
        <taxon>Bacteria</taxon>
        <taxon>Pseudomonadati</taxon>
        <taxon>Thermodesulfobacteriota</taxon>
        <taxon>Desulfobacteria</taxon>
        <taxon>Desulfobacterales</taxon>
        <taxon>Desulfosarcinaceae</taxon>
        <taxon>Desulfosarcina</taxon>
    </lineage>
</organism>
<dbReference type="Proteomes" id="UP000427769">
    <property type="component" value="Chromosome"/>
</dbReference>
<dbReference type="RefSeq" id="WP_155303286.1">
    <property type="nucleotide sequence ID" value="NZ_AP021875.1"/>
</dbReference>
<gene>
    <name evidence="2" type="ORF">DSCW_16610</name>
</gene>
<evidence type="ECO:0000313" key="2">
    <source>
        <dbReference type="EMBL" id="BBO74244.1"/>
    </source>
</evidence>
<accession>A0A5K7Z704</accession>
<dbReference type="KEGG" id="dwd:DSCW_16610"/>
<evidence type="ECO:0000256" key="1">
    <source>
        <dbReference type="SAM" id="MobiDB-lite"/>
    </source>
</evidence>
<evidence type="ECO:0000313" key="3">
    <source>
        <dbReference type="Proteomes" id="UP000427769"/>
    </source>
</evidence>
<reference evidence="2 3" key="1">
    <citation type="submission" date="2019-11" db="EMBL/GenBank/DDBJ databases">
        <title>Comparative genomics of hydrocarbon-degrading Desulfosarcina strains.</title>
        <authorList>
            <person name="Watanabe M."/>
            <person name="Kojima H."/>
            <person name="Fukui M."/>
        </authorList>
    </citation>
    <scope>NUCLEOTIDE SEQUENCE [LARGE SCALE GENOMIC DNA]</scope>
    <source>
        <strain evidence="2 3">PP31</strain>
    </source>
</reference>
<feature type="region of interest" description="Disordered" evidence="1">
    <location>
        <begin position="1"/>
        <end position="24"/>
    </location>
</feature>
<name>A0A5K7Z704_9BACT</name>
<sequence>MHGCENEKVFAGIHPPEKDTTGFKNQESWKKTLVLHDFGEATDIVEFDQVRPDQIPGY</sequence>